<sequence length="147" mass="16194">MKLRVPLLPPAIRWAIVAVVAGFIFYASLLSPPPETAVDTVSPWFLPLDKWRHFVAYATLGYALAYAMSHWNVRRWAAFGLVVGITTAYGAGIEVGQYFVPARQFDPGDVVANALGATLVVVWFAVRPRLELTPVSEWDSGGEWTDS</sequence>
<dbReference type="InterPro" id="IPR006976">
    <property type="entry name" value="VanZ-like"/>
</dbReference>
<keyword evidence="1" id="KW-1133">Transmembrane helix</keyword>
<organism evidence="3 4">
    <name type="scientific">Natrialba swarupiae</name>
    <dbReference type="NCBI Taxonomy" id="2448032"/>
    <lineage>
        <taxon>Archaea</taxon>
        <taxon>Methanobacteriati</taxon>
        <taxon>Methanobacteriota</taxon>
        <taxon>Stenosarchaea group</taxon>
        <taxon>Halobacteria</taxon>
        <taxon>Halobacteriales</taxon>
        <taxon>Natrialbaceae</taxon>
        <taxon>Natrialba</taxon>
    </lineage>
</organism>
<dbReference type="NCBIfam" id="NF037970">
    <property type="entry name" value="vanZ_1"/>
    <property type="match status" value="1"/>
</dbReference>
<gene>
    <name evidence="3" type="ORF">FYC77_19565</name>
</gene>
<dbReference type="Proteomes" id="UP000324104">
    <property type="component" value="Unassembled WGS sequence"/>
</dbReference>
<dbReference type="EMBL" id="VTAW01000053">
    <property type="protein sequence ID" value="TYT60302.1"/>
    <property type="molecule type" value="Genomic_DNA"/>
</dbReference>
<evidence type="ECO:0000259" key="2">
    <source>
        <dbReference type="Pfam" id="PF04892"/>
    </source>
</evidence>
<feature type="transmembrane region" description="Helical" evidence="1">
    <location>
        <begin position="76"/>
        <end position="98"/>
    </location>
</feature>
<keyword evidence="1" id="KW-0472">Membrane</keyword>
<feature type="domain" description="VanZ-like" evidence="2">
    <location>
        <begin position="50"/>
        <end position="124"/>
    </location>
</feature>
<name>A0A5D5AKN6_9EURY</name>
<dbReference type="PANTHER" id="PTHR28008">
    <property type="entry name" value="DOMAIN PROTEIN, PUTATIVE (AFU_ORTHOLOGUE AFUA_3G10980)-RELATED"/>
    <property type="match status" value="1"/>
</dbReference>
<dbReference type="PANTHER" id="PTHR28008:SF1">
    <property type="entry name" value="DOMAIN PROTEIN, PUTATIVE (AFU_ORTHOLOGUE AFUA_3G10980)-RELATED"/>
    <property type="match status" value="1"/>
</dbReference>
<evidence type="ECO:0000313" key="3">
    <source>
        <dbReference type="EMBL" id="TYT60302.1"/>
    </source>
</evidence>
<accession>A0A5D5AKN6</accession>
<feature type="transmembrane region" description="Helical" evidence="1">
    <location>
        <begin position="110"/>
        <end position="126"/>
    </location>
</feature>
<protein>
    <recommendedName>
        <fullName evidence="2">VanZ-like domain-containing protein</fullName>
    </recommendedName>
</protein>
<dbReference type="AlphaFoldDB" id="A0A5D5AKN6"/>
<dbReference type="Pfam" id="PF04892">
    <property type="entry name" value="VanZ"/>
    <property type="match status" value="1"/>
</dbReference>
<reference evidence="3 4" key="1">
    <citation type="submission" date="2019-08" db="EMBL/GenBank/DDBJ databases">
        <title>Archaea genome.</title>
        <authorList>
            <person name="Kajale S."/>
            <person name="Shouche Y."/>
            <person name="Deshpande N."/>
            <person name="Sharma A."/>
        </authorList>
    </citation>
    <scope>NUCLEOTIDE SEQUENCE [LARGE SCALE GENOMIC DNA]</scope>
    <source>
        <strain evidence="3 4">ESP3B_9</strain>
    </source>
</reference>
<comment type="caution">
    <text evidence="3">The sequence shown here is derived from an EMBL/GenBank/DDBJ whole genome shotgun (WGS) entry which is preliminary data.</text>
</comment>
<keyword evidence="1" id="KW-0812">Transmembrane</keyword>
<proteinExistence type="predicted"/>
<feature type="transmembrane region" description="Helical" evidence="1">
    <location>
        <begin position="12"/>
        <end position="31"/>
    </location>
</feature>
<dbReference type="RefSeq" id="WP_149083175.1">
    <property type="nucleotide sequence ID" value="NZ_VTAW01000053.1"/>
</dbReference>
<feature type="transmembrane region" description="Helical" evidence="1">
    <location>
        <begin position="51"/>
        <end position="69"/>
    </location>
</feature>
<keyword evidence="4" id="KW-1185">Reference proteome</keyword>
<evidence type="ECO:0000313" key="4">
    <source>
        <dbReference type="Proteomes" id="UP000324104"/>
    </source>
</evidence>
<evidence type="ECO:0000256" key="1">
    <source>
        <dbReference type="SAM" id="Phobius"/>
    </source>
</evidence>